<dbReference type="EMBL" id="JACXVP010000002">
    <property type="protein sequence ID" value="KAG5621301.1"/>
    <property type="molecule type" value="Genomic_DNA"/>
</dbReference>
<sequence>MDFLGELTMNFILRGTQDRFVVTIVYARCSVLERLELWENLEAMAGKNFNTIVDETEKLGGFPVTQSEIHDFIQCIDGVTFMNILPESEVHHLIRRGSDHAPLYVLCNSDQVHVSGSPFTIMYVKLKRLKAVISVLSKEAFGNIFQRIATLEDVIKDKEIQFEMAPADTNR</sequence>
<organism evidence="1 2">
    <name type="scientific">Solanum commersonii</name>
    <name type="common">Commerson's wild potato</name>
    <name type="synonym">Commerson's nightshade</name>
    <dbReference type="NCBI Taxonomy" id="4109"/>
    <lineage>
        <taxon>Eukaryota</taxon>
        <taxon>Viridiplantae</taxon>
        <taxon>Streptophyta</taxon>
        <taxon>Embryophyta</taxon>
        <taxon>Tracheophyta</taxon>
        <taxon>Spermatophyta</taxon>
        <taxon>Magnoliopsida</taxon>
        <taxon>eudicotyledons</taxon>
        <taxon>Gunneridae</taxon>
        <taxon>Pentapetalae</taxon>
        <taxon>asterids</taxon>
        <taxon>lamiids</taxon>
        <taxon>Solanales</taxon>
        <taxon>Solanaceae</taxon>
        <taxon>Solanoideae</taxon>
        <taxon>Solaneae</taxon>
        <taxon>Solanum</taxon>
    </lineage>
</organism>
<comment type="caution">
    <text evidence="1">The sequence shown here is derived from an EMBL/GenBank/DDBJ whole genome shotgun (WGS) entry which is preliminary data.</text>
</comment>
<accession>A0A9J6A9K5</accession>
<evidence type="ECO:0000313" key="1">
    <source>
        <dbReference type="EMBL" id="KAG5621301.1"/>
    </source>
</evidence>
<protein>
    <submittedName>
        <fullName evidence="1">Uncharacterized protein</fullName>
    </submittedName>
</protein>
<name>A0A9J6A9K5_SOLCO</name>
<keyword evidence="2" id="KW-1185">Reference proteome</keyword>
<dbReference type="Proteomes" id="UP000824120">
    <property type="component" value="Chromosome 2"/>
</dbReference>
<gene>
    <name evidence="1" type="ORF">H5410_006519</name>
</gene>
<dbReference type="AlphaFoldDB" id="A0A9J6A9K5"/>
<proteinExistence type="predicted"/>
<reference evidence="1 2" key="1">
    <citation type="submission" date="2020-09" db="EMBL/GenBank/DDBJ databases">
        <title>De no assembly of potato wild relative species, Solanum commersonii.</title>
        <authorList>
            <person name="Cho K."/>
        </authorList>
    </citation>
    <scope>NUCLEOTIDE SEQUENCE [LARGE SCALE GENOMIC DNA]</scope>
    <source>
        <strain evidence="1">LZ3.2</strain>
        <tissue evidence="1">Leaf</tissue>
    </source>
</reference>
<evidence type="ECO:0000313" key="2">
    <source>
        <dbReference type="Proteomes" id="UP000824120"/>
    </source>
</evidence>